<feature type="compositionally biased region" description="Basic and acidic residues" evidence="1">
    <location>
        <begin position="95"/>
        <end position="123"/>
    </location>
</feature>
<gene>
    <name evidence="2" type="ORF">MERR_LOCUS43255</name>
</gene>
<keyword evidence="3" id="KW-1185">Reference proteome</keyword>
<dbReference type="EMBL" id="CACVBM020001618">
    <property type="protein sequence ID" value="CAA7056019.1"/>
    <property type="molecule type" value="Genomic_DNA"/>
</dbReference>
<dbReference type="AlphaFoldDB" id="A0A6D2KS62"/>
<sequence>MSFLVSNYKSLYKSPKNHQIDRVQSPELISSNCVCPWWFLRIVSKRFKKGACSKYVMLFFHTILFSCGDETHSSRTCFDRPVKRLSLHRDKVEVLSKSDGDKSDGDKSNGDDSDYDDKRHPFSRDGSSISDYLLKASKVEDPNEKFVALGTKQDIAIWENTEVIVFVIK</sequence>
<evidence type="ECO:0000256" key="1">
    <source>
        <dbReference type="SAM" id="MobiDB-lite"/>
    </source>
</evidence>
<protein>
    <submittedName>
        <fullName evidence="2">Uncharacterized protein</fullName>
    </submittedName>
</protein>
<dbReference type="Proteomes" id="UP000467841">
    <property type="component" value="Unassembled WGS sequence"/>
</dbReference>
<evidence type="ECO:0000313" key="3">
    <source>
        <dbReference type="Proteomes" id="UP000467841"/>
    </source>
</evidence>
<evidence type="ECO:0000313" key="2">
    <source>
        <dbReference type="EMBL" id="CAA7056019.1"/>
    </source>
</evidence>
<name>A0A6D2KS62_9BRAS</name>
<comment type="caution">
    <text evidence="2">The sequence shown here is derived from an EMBL/GenBank/DDBJ whole genome shotgun (WGS) entry which is preliminary data.</text>
</comment>
<proteinExistence type="predicted"/>
<accession>A0A6D2KS62</accession>
<organism evidence="2 3">
    <name type="scientific">Microthlaspi erraticum</name>
    <dbReference type="NCBI Taxonomy" id="1685480"/>
    <lineage>
        <taxon>Eukaryota</taxon>
        <taxon>Viridiplantae</taxon>
        <taxon>Streptophyta</taxon>
        <taxon>Embryophyta</taxon>
        <taxon>Tracheophyta</taxon>
        <taxon>Spermatophyta</taxon>
        <taxon>Magnoliopsida</taxon>
        <taxon>eudicotyledons</taxon>
        <taxon>Gunneridae</taxon>
        <taxon>Pentapetalae</taxon>
        <taxon>rosids</taxon>
        <taxon>malvids</taxon>
        <taxon>Brassicales</taxon>
        <taxon>Brassicaceae</taxon>
        <taxon>Coluteocarpeae</taxon>
        <taxon>Microthlaspi</taxon>
    </lineage>
</organism>
<feature type="region of interest" description="Disordered" evidence="1">
    <location>
        <begin position="95"/>
        <end position="128"/>
    </location>
</feature>
<reference evidence="2" key="1">
    <citation type="submission" date="2020-01" db="EMBL/GenBank/DDBJ databases">
        <authorList>
            <person name="Mishra B."/>
        </authorList>
    </citation>
    <scope>NUCLEOTIDE SEQUENCE [LARGE SCALE GENOMIC DNA]</scope>
</reference>